<reference evidence="7" key="1">
    <citation type="submission" date="2017-05" db="EMBL/GenBank/DDBJ databases">
        <title>Complete and WGS of Bordetella genogroups.</title>
        <authorList>
            <person name="Spilker T."/>
            <person name="Lipuma J."/>
        </authorList>
    </citation>
    <scope>NUCLEOTIDE SEQUENCE</scope>
    <source>
        <strain evidence="7">AU21707</strain>
    </source>
</reference>
<proteinExistence type="inferred from homology"/>
<dbReference type="RefSeq" id="WP_094847080.1">
    <property type="nucleotide sequence ID" value="NZ_NEVJ01000003.1"/>
</dbReference>
<dbReference type="PANTHER" id="PTHR12151:SF25">
    <property type="entry name" value="LINALOOL DEHYDRATASE_ISOMERASE DOMAIN-CONTAINING PROTEIN"/>
    <property type="match status" value="1"/>
</dbReference>
<feature type="binding site" evidence="3">
    <location>
        <position position="73"/>
    </location>
    <ligand>
        <name>Cu cation</name>
        <dbReference type="ChEBI" id="CHEBI:23378"/>
    </ligand>
</feature>
<dbReference type="Pfam" id="PF02630">
    <property type="entry name" value="SCO1-SenC"/>
    <property type="match status" value="1"/>
</dbReference>
<keyword evidence="4" id="KW-1015">Disulfide bond</keyword>
<name>A0A261R181_9BORD</name>
<dbReference type="AlphaFoldDB" id="A0A261R181"/>
<dbReference type="Gene3D" id="3.40.30.10">
    <property type="entry name" value="Glutaredoxin"/>
    <property type="match status" value="1"/>
</dbReference>
<evidence type="ECO:0000313" key="8">
    <source>
        <dbReference type="Proteomes" id="UP000216857"/>
    </source>
</evidence>
<comment type="caution">
    <text evidence="7">The sequence shown here is derived from an EMBL/GenBank/DDBJ whole genome shotgun (WGS) entry which is preliminary data.</text>
</comment>
<dbReference type="PROSITE" id="PS51352">
    <property type="entry name" value="THIOREDOXIN_2"/>
    <property type="match status" value="1"/>
</dbReference>
<evidence type="ECO:0000256" key="3">
    <source>
        <dbReference type="PIRSR" id="PIRSR603782-1"/>
    </source>
</evidence>
<keyword evidence="3" id="KW-0479">Metal-binding</keyword>
<dbReference type="InterPro" id="IPR036249">
    <property type="entry name" value="Thioredoxin-like_sf"/>
</dbReference>
<dbReference type="Proteomes" id="UP000216857">
    <property type="component" value="Unassembled WGS sequence"/>
</dbReference>
<dbReference type="InterPro" id="IPR013766">
    <property type="entry name" value="Thioredoxin_domain"/>
</dbReference>
<protein>
    <submittedName>
        <fullName evidence="7">SCO family protein</fullName>
    </submittedName>
</protein>
<comment type="similarity">
    <text evidence="1">Belongs to the SCO1/2 family.</text>
</comment>
<evidence type="ECO:0000313" key="7">
    <source>
        <dbReference type="EMBL" id="OZI18380.1"/>
    </source>
</evidence>
<dbReference type="PANTHER" id="PTHR12151">
    <property type="entry name" value="ELECTRON TRANSPORT PROTIN SCO1/SENC FAMILY MEMBER"/>
    <property type="match status" value="1"/>
</dbReference>
<feature type="domain" description="Thioredoxin" evidence="6">
    <location>
        <begin position="14"/>
        <end position="204"/>
    </location>
</feature>
<keyword evidence="2 3" id="KW-0186">Copper</keyword>
<sequence length="204" mass="21826">MPAAAARILLAFAMLVGTAVPAAGHAAAPPPIYDIHGHLPDLKFSLSGAQGRTVSQDDVKGKTVLLFFGYASCPDVCPTTMAQLADVMGRLGKDADAVRILFVSVDPHRDTPDGLQAYVNAFNNNAIGLTGTERQIADVARRYRVSYQIDKPKPGADPETYNVTHSRGVYVFDGTGEARLLVSDSSSSDQIVDALRKLIDDARR</sequence>
<organism evidence="7 8">
    <name type="scientific">Bordetella genomosp. 9</name>
    <dbReference type="NCBI Taxonomy" id="1416803"/>
    <lineage>
        <taxon>Bacteria</taxon>
        <taxon>Pseudomonadati</taxon>
        <taxon>Pseudomonadota</taxon>
        <taxon>Betaproteobacteria</taxon>
        <taxon>Burkholderiales</taxon>
        <taxon>Alcaligenaceae</taxon>
        <taxon>Bordetella</taxon>
    </lineage>
</organism>
<dbReference type="CDD" id="cd02968">
    <property type="entry name" value="SCO"/>
    <property type="match status" value="1"/>
</dbReference>
<keyword evidence="8" id="KW-1185">Reference proteome</keyword>
<accession>A0A261R181</accession>
<evidence type="ECO:0000259" key="6">
    <source>
        <dbReference type="PROSITE" id="PS51352"/>
    </source>
</evidence>
<dbReference type="InterPro" id="IPR003782">
    <property type="entry name" value="SCO1/SenC"/>
</dbReference>
<evidence type="ECO:0000256" key="2">
    <source>
        <dbReference type="ARBA" id="ARBA00023008"/>
    </source>
</evidence>
<feature type="binding site" evidence="3">
    <location>
        <position position="165"/>
    </location>
    <ligand>
        <name>Cu cation</name>
        <dbReference type="ChEBI" id="CHEBI:23378"/>
    </ligand>
</feature>
<keyword evidence="5" id="KW-0732">Signal</keyword>
<dbReference type="EMBL" id="NEVJ01000003">
    <property type="protein sequence ID" value="OZI18380.1"/>
    <property type="molecule type" value="Genomic_DNA"/>
</dbReference>
<feature type="signal peptide" evidence="5">
    <location>
        <begin position="1"/>
        <end position="22"/>
    </location>
</feature>
<feature type="chain" id="PRO_5012898778" evidence="5">
    <location>
        <begin position="23"/>
        <end position="204"/>
    </location>
</feature>
<evidence type="ECO:0000256" key="5">
    <source>
        <dbReference type="SAM" id="SignalP"/>
    </source>
</evidence>
<dbReference type="FunFam" id="3.40.30.10:FF:000013">
    <property type="entry name" value="Blast:Protein SCO1 homolog, mitochondrial"/>
    <property type="match status" value="1"/>
</dbReference>
<evidence type="ECO:0000256" key="1">
    <source>
        <dbReference type="ARBA" id="ARBA00010996"/>
    </source>
</evidence>
<dbReference type="GO" id="GO:0046872">
    <property type="term" value="F:metal ion binding"/>
    <property type="evidence" value="ECO:0007669"/>
    <property type="project" value="UniProtKB-KW"/>
</dbReference>
<evidence type="ECO:0000256" key="4">
    <source>
        <dbReference type="PIRSR" id="PIRSR603782-2"/>
    </source>
</evidence>
<dbReference type="STRING" id="1416803.CAL13_12730"/>
<feature type="disulfide bond" description="Redox-active" evidence="4">
    <location>
        <begin position="73"/>
        <end position="77"/>
    </location>
</feature>
<dbReference type="SUPFAM" id="SSF52833">
    <property type="entry name" value="Thioredoxin-like"/>
    <property type="match status" value="1"/>
</dbReference>
<feature type="binding site" evidence="3">
    <location>
        <position position="77"/>
    </location>
    <ligand>
        <name>Cu cation</name>
        <dbReference type="ChEBI" id="CHEBI:23378"/>
    </ligand>
</feature>
<gene>
    <name evidence="7" type="ORF">CAL26_11665</name>
</gene>
<dbReference type="OrthoDB" id="9790194at2"/>